<evidence type="ECO:0000313" key="3">
    <source>
        <dbReference type="Proteomes" id="UP001218788"/>
    </source>
</evidence>
<keyword evidence="1" id="KW-1133">Transmembrane helix</keyword>
<sequence>MRNQLRQLSRQLHLWTALLILVPSLIVIGSGLLLQIKKQSDWIQPPTQRGTAQQPAIPFSEVLHIAQTIPELDVTGWQQIDRLDVRPDKGIIKVFANNRWEAQIDAQSGEILQVAYRRSDIIESIHDGSWFAERAKLWLFLPAGILLFVMWCSGLVLLISTLKSKYKKRTYRLKRDE</sequence>
<accession>A0ABT5L215</accession>
<feature type="transmembrane region" description="Helical" evidence="1">
    <location>
        <begin position="137"/>
        <end position="159"/>
    </location>
</feature>
<dbReference type="EMBL" id="JAQQXP010000001">
    <property type="protein sequence ID" value="MDC8831075.1"/>
    <property type="molecule type" value="Genomic_DNA"/>
</dbReference>
<reference evidence="2 3" key="1">
    <citation type="submission" date="2022-10" db="EMBL/GenBank/DDBJ databases">
        <title>Alteromonas sp. chi3 Genome sequencing.</title>
        <authorList>
            <person name="Park S."/>
        </authorList>
    </citation>
    <scope>NUCLEOTIDE SEQUENCE [LARGE SCALE GENOMIC DNA]</scope>
    <source>
        <strain evidence="3">chi3</strain>
    </source>
</reference>
<dbReference type="Pfam" id="PF03929">
    <property type="entry name" value="PepSY_TM"/>
    <property type="match status" value="1"/>
</dbReference>
<keyword evidence="1" id="KW-0472">Membrane</keyword>
<name>A0ABT5L215_9ALTE</name>
<dbReference type="InterPro" id="IPR005625">
    <property type="entry name" value="PepSY-ass_TM"/>
</dbReference>
<proteinExistence type="predicted"/>
<organism evidence="2 3">
    <name type="scientific">Alteromonas gilva</name>
    <dbReference type="NCBI Taxonomy" id="2987522"/>
    <lineage>
        <taxon>Bacteria</taxon>
        <taxon>Pseudomonadati</taxon>
        <taxon>Pseudomonadota</taxon>
        <taxon>Gammaproteobacteria</taxon>
        <taxon>Alteromonadales</taxon>
        <taxon>Alteromonadaceae</taxon>
        <taxon>Alteromonas/Salinimonas group</taxon>
        <taxon>Alteromonas</taxon>
    </lineage>
</organism>
<protein>
    <submittedName>
        <fullName evidence="2">PepSY-associated TM helix domain-containing protein</fullName>
    </submittedName>
</protein>
<dbReference type="RefSeq" id="WP_273640147.1">
    <property type="nucleotide sequence ID" value="NZ_JAQQXP010000001.1"/>
</dbReference>
<feature type="transmembrane region" description="Helical" evidence="1">
    <location>
        <begin position="12"/>
        <end position="36"/>
    </location>
</feature>
<evidence type="ECO:0000313" key="2">
    <source>
        <dbReference type="EMBL" id="MDC8831075.1"/>
    </source>
</evidence>
<keyword evidence="3" id="KW-1185">Reference proteome</keyword>
<keyword evidence="1" id="KW-0812">Transmembrane</keyword>
<comment type="caution">
    <text evidence="2">The sequence shown here is derived from an EMBL/GenBank/DDBJ whole genome shotgun (WGS) entry which is preliminary data.</text>
</comment>
<gene>
    <name evidence="2" type="ORF">OIK42_09900</name>
</gene>
<dbReference type="Proteomes" id="UP001218788">
    <property type="component" value="Unassembled WGS sequence"/>
</dbReference>
<evidence type="ECO:0000256" key="1">
    <source>
        <dbReference type="SAM" id="Phobius"/>
    </source>
</evidence>